<dbReference type="PROSITE" id="PS00078">
    <property type="entry name" value="COX2"/>
    <property type="match status" value="1"/>
</dbReference>
<comment type="function">
    <text evidence="13 16">Subunits I and II form the functional core of the enzyme complex. Electrons originating in cytochrome c are transferred via heme a and Cu(A) to the binuclear center formed by heme a3 and Cu(B).</text>
</comment>
<evidence type="ECO:0000256" key="16">
    <source>
        <dbReference type="RuleBase" id="RU004024"/>
    </source>
</evidence>
<evidence type="ECO:0000259" key="18">
    <source>
        <dbReference type="PROSITE" id="PS50857"/>
    </source>
</evidence>
<dbReference type="SUPFAM" id="SSF81464">
    <property type="entry name" value="Cytochrome c oxidase subunit II-like, transmembrane region"/>
    <property type="match status" value="1"/>
</dbReference>
<comment type="cofactor">
    <cofactor evidence="16">
        <name>Cu cation</name>
        <dbReference type="ChEBI" id="CHEBI:23378"/>
    </cofactor>
    <text evidence="16">Binds a copper A center.</text>
</comment>
<dbReference type="Gene3D" id="2.60.40.420">
    <property type="entry name" value="Cupredoxins - blue copper proteins"/>
    <property type="match status" value="1"/>
</dbReference>
<comment type="similarity">
    <text evidence="3 15">Belongs to the cytochrome c oxidase subunit 2 family.</text>
</comment>
<evidence type="ECO:0000256" key="11">
    <source>
        <dbReference type="ARBA" id="ARBA00023008"/>
    </source>
</evidence>
<evidence type="ECO:0000256" key="6">
    <source>
        <dbReference type="ARBA" id="ARBA00022692"/>
    </source>
</evidence>
<feature type="transmembrane region" description="Helical" evidence="17">
    <location>
        <begin position="81"/>
        <end position="103"/>
    </location>
</feature>
<evidence type="ECO:0000256" key="4">
    <source>
        <dbReference type="ARBA" id="ARBA00022448"/>
    </source>
</evidence>
<evidence type="ECO:0000256" key="5">
    <source>
        <dbReference type="ARBA" id="ARBA00022660"/>
    </source>
</evidence>
<sequence>MATAGFAGAAMAAQPEPWQMGMQAAATSVMDDVRWFNDFTLIIVSAITLFVLGLIIYCVVRFNKRANPTASRTSHNTMIEVVWTVVPILILVVISVPSFRLLFKQLDVPEYEMTVKATGYQWYWGYEYMDEGMEDVYFDSIMLTDEQRRERMQAMGLTERDVPRLLAADYNMVVPEDTNVRVLVTAADVIHSFAMPAFGVKIDAVPGRLNETWFNAREPGMYYGQCSELCGKDHAFMPIAIQVVTAEQYAAWSEAAKTDLDEANTMLASMIEEEKRKTAMVDDATELAVAAR</sequence>
<evidence type="ECO:0000313" key="20">
    <source>
        <dbReference type="EMBL" id="OKL42711.1"/>
    </source>
</evidence>
<evidence type="ECO:0000313" key="21">
    <source>
        <dbReference type="Proteomes" id="UP000185783"/>
    </source>
</evidence>
<evidence type="ECO:0000256" key="14">
    <source>
        <dbReference type="ARBA" id="ARBA00047816"/>
    </source>
</evidence>
<dbReference type="GO" id="GO:0005886">
    <property type="term" value="C:plasma membrane"/>
    <property type="evidence" value="ECO:0007669"/>
    <property type="project" value="UniProtKB-SubCell"/>
</dbReference>
<evidence type="ECO:0000256" key="8">
    <source>
        <dbReference type="ARBA" id="ARBA00022967"/>
    </source>
</evidence>
<dbReference type="InterPro" id="IPR034210">
    <property type="entry name" value="CcO_II_C"/>
</dbReference>
<dbReference type="GO" id="GO:0004129">
    <property type="term" value="F:cytochrome-c oxidase activity"/>
    <property type="evidence" value="ECO:0007669"/>
    <property type="project" value="UniProtKB-EC"/>
</dbReference>
<dbReference type="EMBL" id="LVVZ01000041">
    <property type="protein sequence ID" value="OKL42711.1"/>
    <property type="molecule type" value="Genomic_DNA"/>
</dbReference>
<evidence type="ECO:0000256" key="2">
    <source>
        <dbReference type="ARBA" id="ARBA00004141"/>
    </source>
</evidence>
<dbReference type="Proteomes" id="UP000185783">
    <property type="component" value="Unassembled WGS sequence"/>
</dbReference>
<organism evidence="20 21">
    <name type="scientific">Pseudovibrio exalbescens</name>
    <dbReference type="NCBI Taxonomy" id="197461"/>
    <lineage>
        <taxon>Bacteria</taxon>
        <taxon>Pseudomonadati</taxon>
        <taxon>Pseudomonadota</taxon>
        <taxon>Alphaproteobacteria</taxon>
        <taxon>Hyphomicrobiales</taxon>
        <taxon>Stappiaceae</taxon>
        <taxon>Pseudovibrio</taxon>
    </lineage>
</organism>
<comment type="subcellular location">
    <subcellularLocation>
        <location evidence="15">Cell membrane</location>
        <topology evidence="15">Multi-pass membrane protein</topology>
    </subcellularLocation>
    <subcellularLocation>
        <location evidence="2">Membrane</location>
        <topology evidence="2">Multi-pass membrane protein</topology>
    </subcellularLocation>
</comment>
<feature type="domain" description="Cytochrome oxidase subunit II transmembrane region profile" evidence="19">
    <location>
        <begin position="14"/>
        <end position="109"/>
    </location>
</feature>
<protein>
    <recommendedName>
        <fullName evidence="16">Cytochrome c oxidase subunit 2</fullName>
        <ecNumber evidence="16">7.1.1.9</ecNumber>
    </recommendedName>
</protein>
<evidence type="ECO:0000256" key="3">
    <source>
        <dbReference type="ARBA" id="ARBA00007866"/>
    </source>
</evidence>
<dbReference type="InterPro" id="IPR045187">
    <property type="entry name" value="CcO_II"/>
</dbReference>
<dbReference type="Pfam" id="PF00116">
    <property type="entry name" value="COX2"/>
    <property type="match status" value="1"/>
</dbReference>
<dbReference type="PROSITE" id="PS50857">
    <property type="entry name" value="COX2_CUA"/>
    <property type="match status" value="1"/>
</dbReference>
<keyword evidence="7 16" id="KW-0479">Metal-binding</keyword>
<dbReference type="Gene3D" id="1.10.287.90">
    <property type="match status" value="1"/>
</dbReference>
<evidence type="ECO:0000256" key="9">
    <source>
        <dbReference type="ARBA" id="ARBA00022982"/>
    </source>
</evidence>
<keyword evidence="8" id="KW-1278">Translocase</keyword>
<dbReference type="InterPro" id="IPR036257">
    <property type="entry name" value="Cyt_c_oxidase_su2_TM_sf"/>
</dbReference>
<dbReference type="EC" id="7.1.1.9" evidence="16"/>
<comment type="cofactor">
    <cofactor evidence="1">
        <name>heme</name>
        <dbReference type="ChEBI" id="CHEBI:30413"/>
    </cofactor>
</comment>
<dbReference type="FunFam" id="2.60.40.420:FF:000001">
    <property type="entry name" value="Cytochrome c oxidase subunit 2"/>
    <property type="match status" value="1"/>
</dbReference>
<name>A0A1U7JDJ0_9HYPH</name>
<dbReference type="GO" id="GO:0005507">
    <property type="term" value="F:copper ion binding"/>
    <property type="evidence" value="ECO:0007669"/>
    <property type="project" value="InterPro"/>
</dbReference>
<dbReference type="SUPFAM" id="SSF49503">
    <property type="entry name" value="Cupredoxins"/>
    <property type="match status" value="1"/>
</dbReference>
<evidence type="ECO:0000256" key="15">
    <source>
        <dbReference type="RuleBase" id="RU000456"/>
    </source>
</evidence>
<evidence type="ECO:0000259" key="19">
    <source>
        <dbReference type="PROSITE" id="PS50999"/>
    </source>
</evidence>
<evidence type="ECO:0000256" key="13">
    <source>
        <dbReference type="ARBA" id="ARBA00024688"/>
    </source>
</evidence>
<dbReference type="STRING" id="197461.A3843_17630"/>
<comment type="catalytic activity">
    <reaction evidence="14 16">
        <text>4 Fe(II)-[cytochrome c] + O2 + 8 H(+)(in) = 4 Fe(III)-[cytochrome c] + 2 H2O + 4 H(+)(out)</text>
        <dbReference type="Rhea" id="RHEA:11436"/>
        <dbReference type="Rhea" id="RHEA-COMP:10350"/>
        <dbReference type="Rhea" id="RHEA-COMP:14399"/>
        <dbReference type="ChEBI" id="CHEBI:15377"/>
        <dbReference type="ChEBI" id="CHEBI:15378"/>
        <dbReference type="ChEBI" id="CHEBI:15379"/>
        <dbReference type="ChEBI" id="CHEBI:29033"/>
        <dbReference type="ChEBI" id="CHEBI:29034"/>
        <dbReference type="EC" id="7.1.1.9"/>
    </reaction>
</comment>
<comment type="caution">
    <text evidence="20">The sequence shown here is derived from an EMBL/GenBank/DDBJ whole genome shotgun (WGS) entry which is preliminary data.</text>
</comment>
<evidence type="ECO:0000256" key="17">
    <source>
        <dbReference type="SAM" id="Phobius"/>
    </source>
</evidence>
<dbReference type="InterPro" id="IPR011759">
    <property type="entry name" value="Cyt_c_oxidase_su2_TM_dom"/>
</dbReference>
<keyword evidence="12 17" id="KW-0472">Membrane</keyword>
<dbReference type="PRINTS" id="PR01166">
    <property type="entry name" value="CYCOXIDASEII"/>
</dbReference>
<dbReference type="CDD" id="cd13912">
    <property type="entry name" value="CcO_II_C"/>
    <property type="match status" value="1"/>
</dbReference>
<keyword evidence="4 15" id="KW-0813">Transport</keyword>
<dbReference type="RefSeq" id="WP_051269519.1">
    <property type="nucleotide sequence ID" value="NZ_LVVZ01000041.1"/>
</dbReference>
<feature type="domain" description="Cytochrome oxidase subunit II copper A binding" evidence="18">
    <location>
        <begin position="110"/>
        <end position="255"/>
    </location>
</feature>
<evidence type="ECO:0000256" key="7">
    <source>
        <dbReference type="ARBA" id="ARBA00022723"/>
    </source>
</evidence>
<evidence type="ECO:0000256" key="10">
    <source>
        <dbReference type="ARBA" id="ARBA00022989"/>
    </source>
</evidence>
<dbReference type="PANTHER" id="PTHR22888">
    <property type="entry name" value="CYTOCHROME C OXIDASE, SUBUNIT II"/>
    <property type="match status" value="1"/>
</dbReference>
<dbReference type="PANTHER" id="PTHR22888:SF9">
    <property type="entry name" value="CYTOCHROME C OXIDASE SUBUNIT 2"/>
    <property type="match status" value="1"/>
</dbReference>
<dbReference type="InterPro" id="IPR002429">
    <property type="entry name" value="CcO_II-like_C"/>
</dbReference>
<dbReference type="NCBIfam" id="TIGR02866">
    <property type="entry name" value="CoxB"/>
    <property type="match status" value="1"/>
</dbReference>
<keyword evidence="9 15" id="KW-0249">Electron transport</keyword>
<dbReference type="InterPro" id="IPR008972">
    <property type="entry name" value="Cupredoxin"/>
</dbReference>
<keyword evidence="6 15" id="KW-0812">Transmembrane</keyword>
<feature type="transmembrane region" description="Helical" evidence="17">
    <location>
        <begin position="39"/>
        <end position="60"/>
    </location>
</feature>
<dbReference type="InterPro" id="IPR001505">
    <property type="entry name" value="Copper_CuA"/>
</dbReference>
<keyword evidence="10 17" id="KW-1133">Transmembrane helix</keyword>
<dbReference type="PROSITE" id="PS50999">
    <property type="entry name" value="COX2_TM"/>
    <property type="match status" value="1"/>
</dbReference>
<dbReference type="AlphaFoldDB" id="A0A1U7JDJ0"/>
<keyword evidence="5 15" id="KW-0679">Respiratory chain</keyword>
<evidence type="ECO:0000256" key="1">
    <source>
        <dbReference type="ARBA" id="ARBA00001971"/>
    </source>
</evidence>
<dbReference type="GO" id="GO:0016491">
    <property type="term" value="F:oxidoreductase activity"/>
    <property type="evidence" value="ECO:0007669"/>
    <property type="project" value="InterPro"/>
</dbReference>
<gene>
    <name evidence="20" type="ORF">A3843_17630</name>
</gene>
<dbReference type="GO" id="GO:0042773">
    <property type="term" value="P:ATP synthesis coupled electron transport"/>
    <property type="evidence" value="ECO:0007669"/>
    <property type="project" value="TreeGrafter"/>
</dbReference>
<evidence type="ECO:0000256" key="12">
    <source>
        <dbReference type="ARBA" id="ARBA00023136"/>
    </source>
</evidence>
<keyword evidence="21" id="KW-1185">Reference proteome</keyword>
<reference evidence="20 21" key="1">
    <citation type="submission" date="2016-03" db="EMBL/GenBank/DDBJ databases">
        <title>Genome sequence of Nesiotobacter sp. nov., a moderately halophilic alphaproteobacterium isolated from the Yellow Sea, China.</title>
        <authorList>
            <person name="Zhang G."/>
            <person name="Zhang R."/>
        </authorList>
    </citation>
    <scope>NUCLEOTIDE SEQUENCE [LARGE SCALE GENOMIC DNA]</scope>
    <source>
        <strain evidence="20 21">WB1-6</strain>
    </source>
</reference>
<dbReference type="OrthoDB" id="9781261at2"/>
<proteinExistence type="inferred from homology"/>
<dbReference type="InterPro" id="IPR014222">
    <property type="entry name" value="Cyt_c_oxidase_su2"/>
</dbReference>
<dbReference type="Pfam" id="PF02790">
    <property type="entry name" value="COX2_TM"/>
    <property type="match status" value="1"/>
</dbReference>
<accession>A0A1U7JDJ0</accession>
<keyword evidence="11 16" id="KW-0186">Copper</keyword>